<dbReference type="InterPro" id="IPR039421">
    <property type="entry name" value="Type_1_exporter"/>
</dbReference>
<dbReference type="Gene3D" id="1.20.1560.10">
    <property type="entry name" value="ABC transporter type 1, transmembrane domain"/>
    <property type="match status" value="1"/>
</dbReference>
<feature type="transmembrane region" description="Helical" evidence="10">
    <location>
        <begin position="944"/>
        <end position="965"/>
    </location>
</feature>
<feature type="domain" description="ABC transporter" evidence="11">
    <location>
        <begin position="1048"/>
        <end position="1287"/>
    </location>
</feature>
<evidence type="ECO:0000256" key="9">
    <source>
        <dbReference type="SAM" id="MobiDB-lite"/>
    </source>
</evidence>
<dbReference type="SMART" id="SM00382">
    <property type="entry name" value="AAA"/>
    <property type="match status" value="2"/>
</dbReference>
<evidence type="ECO:0000259" key="12">
    <source>
        <dbReference type="PROSITE" id="PS50929"/>
    </source>
</evidence>
<name>A0A292Q772_9PEZI</name>
<dbReference type="Gene3D" id="3.40.50.300">
    <property type="entry name" value="P-loop containing nucleotide triphosphate hydrolases"/>
    <property type="match status" value="2"/>
</dbReference>
<dbReference type="InterPro" id="IPR003439">
    <property type="entry name" value="ABC_transporter-like_ATP-bd"/>
</dbReference>
<dbReference type="GO" id="GO:0005524">
    <property type="term" value="F:ATP binding"/>
    <property type="evidence" value="ECO:0007669"/>
    <property type="project" value="UniProtKB-KW"/>
</dbReference>
<evidence type="ECO:0000256" key="1">
    <source>
        <dbReference type="ARBA" id="ARBA00004141"/>
    </source>
</evidence>
<dbReference type="FunFam" id="3.40.50.300:FF:000913">
    <property type="entry name" value="ABC multidrug transporter SitT"/>
    <property type="match status" value="1"/>
</dbReference>
<dbReference type="InterPro" id="IPR011527">
    <property type="entry name" value="ABC1_TM_dom"/>
</dbReference>
<keyword evidence="5" id="KW-0547">Nucleotide-binding</keyword>
<dbReference type="SUPFAM" id="SSF52540">
    <property type="entry name" value="P-loop containing nucleoside triphosphate hydrolases"/>
    <property type="match status" value="2"/>
</dbReference>
<dbReference type="Pfam" id="PF00664">
    <property type="entry name" value="ABC_membrane"/>
    <property type="match status" value="2"/>
</dbReference>
<evidence type="ECO:0000259" key="11">
    <source>
        <dbReference type="PROSITE" id="PS50893"/>
    </source>
</evidence>
<evidence type="ECO:0000313" key="14">
    <source>
        <dbReference type="Proteomes" id="UP001412239"/>
    </source>
</evidence>
<evidence type="ECO:0000256" key="8">
    <source>
        <dbReference type="ARBA" id="ARBA00023136"/>
    </source>
</evidence>
<dbReference type="InterPro" id="IPR003593">
    <property type="entry name" value="AAA+_ATPase"/>
</dbReference>
<evidence type="ECO:0000256" key="7">
    <source>
        <dbReference type="ARBA" id="ARBA00022989"/>
    </source>
</evidence>
<feature type="domain" description="ABC transporter" evidence="11">
    <location>
        <begin position="398"/>
        <end position="644"/>
    </location>
</feature>
<proteinExistence type="inferred from homology"/>
<dbReference type="InterPro" id="IPR017871">
    <property type="entry name" value="ABC_transporter-like_CS"/>
</dbReference>
<dbReference type="EMBL" id="LN890955">
    <property type="protein sequence ID" value="CUS14788.1"/>
    <property type="molecule type" value="Genomic_DNA"/>
</dbReference>
<dbReference type="Proteomes" id="UP001412239">
    <property type="component" value="Unassembled WGS sequence"/>
</dbReference>
<keyword evidence="3" id="KW-0813">Transport</keyword>
<sequence length="1291" mass="140001">MVSLPDANRPLSRRRSHHSIDIAPLSPDSTANPSTALDPRPPAVPVLERFLGSKFKTSYFSLYRPLNTWRQRTILALAIILSLAAGAPLPIIGVIFGKIINNFPPTEDELRTRIGELLGVAIAYFFTTWGWAICWGIVGERVSRGLREDLLKKAVGMDIAYFEIECPDIANRLTADTQTIQLGTSEKAGLFLQSIAYFIAAFTAGFVLNARLTGILFAAVVPAMFVVITFGSKVVSKYAVEATEYSEKATSVAEGAITAVQVVQAFDALDKLAGEQLRFMRPAIVKGAKKAFAGALMLGLVYFVAYSANALAFWQGSQQIAEGLFRKNEGAGTVYTVVFLILDASFVIGSFGPFLQTFALAAAAGEKIISMLDRPDPVINVYSTQGLCMPEPVERNDIVLDNVTFIYPTRATVKVVENINLTFEAGKVTAIVGPSGSGKSTIAAMLMRFYDPASGRVKLGDHDLRELNIRDYRRHVSLVDQEPVLFSGTIMENIRHGLLHKEGLSESEAIELCYQAARAANAYDFIASLPDGFNTKLGGASATQLSGGQRQRISIARALVSDPSILLLDEPTSALDSQSEASVLDALDEAKNKKGRTTIMIAHRLATVRRADKIVVIQNGQVVEEGTHEGLLEVRGAYRALVKSQRLLGANSSASSLSSGKTKVDDDARPIERVDEKNEEQGQWLETLSMEESQTLSSSALIRRCLSLSKPDAPIIVIGLVASVITGGIILGEAIIFGNLISTLNNQRSSAELKSRANSLSLIFFVLALIALAAYTASGSAFGIVSERLIRRIRDISLKNILRQDMAWFQEPSHSPAALVSTLNMDTGHLSGLSGVILGTIFSVTTSMVGGVILAHVVAWKIAIVLLTAVPIMLVSGFLRLRVLAKFQQRHETAYVEAAALAAEACTAIKTVAALGRENDVTRLYSEAVDKPYRESLRFIVTGNFWLAFALAITYFVYALAYYWGSRKVRDGNYTQVDFFIVLPALLFSAQASGQMFSLAPEVTRARSAALSVFRIHDQKPTIDTDLQPPFRERSVTGGLRACNGSKVEFRGVQFRYAARPDVPALDGISCIIRPGQFVAFVGYSGAGKSSAVALLERFYDVSSGSILVDDVDIRAIPVRDHRSRISLVSQEPCLFPGSIHFNVSLGAGPGKEVSREDVERACKMCGLHDFIMSLPEGYETDCGSNGSQLSGGQKQRVSLARALMRDPAILLLDEATSALDSLSERLIQEAVASASRGRTCIAVAHRLASIQMADCIYVFEKGKIVEQGRHDELVAKDGIYAAMSRQQSLE</sequence>
<feature type="transmembrane region" description="Helical" evidence="10">
    <location>
        <begin position="291"/>
        <end position="314"/>
    </location>
</feature>
<keyword evidence="7 10" id="KW-1133">Transmembrane helix</keyword>
<dbReference type="GO" id="GO:0016887">
    <property type="term" value="F:ATP hydrolysis activity"/>
    <property type="evidence" value="ECO:0007669"/>
    <property type="project" value="InterPro"/>
</dbReference>
<feature type="transmembrane region" description="Helical" evidence="10">
    <location>
        <begin position="117"/>
        <end position="138"/>
    </location>
</feature>
<keyword evidence="4 10" id="KW-0812">Transmembrane</keyword>
<keyword evidence="14" id="KW-1185">Reference proteome</keyword>
<dbReference type="Pfam" id="PF00005">
    <property type="entry name" value="ABC_tran"/>
    <property type="match status" value="2"/>
</dbReference>
<feature type="transmembrane region" description="Helical" evidence="10">
    <location>
        <begin position="214"/>
        <end position="231"/>
    </location>
</feature>
<dbReference type="PANTHER" id="PTHR43394:SF18">
    <property type="entry name" value="ABC TRANSPORTER B FAMILY MEMBER 11-LIKE"/>
    <property type="match status" value="1"/>
</dbReference>
<dbReference type="GO" id="GO:0005743">
    <property type="term" value="C:mitochondrial inner membrane"/>
    <property type="evidence" value="ECO:0007669"/>
    <property type="project" value="TreeGrafter"/>
</dbReference>
<feature type="transmembrane region" description="Helical" evidence="10">
    <location>
        <begin position="74"/>
        <end position="97"/>
    </location>
</feature>
<evidence type="ECO:0000256" key="4">
    <source>
        <dbReference type="ARBA" id="ARBA00022692"/>
    </source>
</evidence>
<evidence type="ECO:0000256" key="2">
    <source>
        <dbReference type="ARBA" id="ARBA00007577"/>
    </source>
</evidence>
<feature type="region of interest" description="Disordered" evidence="9">
    <location>
        <begin position="1"/>
        <end position="40"/>
    </location>
</feature>
<reference evidence="13" key="1">
    <citation type="submission" date="2015-10" db="EMBL/GenBank/DDBJ databases">
        <authorList>
            <person name="Regsiter A."/>
            <person name="william w."/>
        </authorList>
    </citation>
    <scope>NUCLEOTIDE SEQUENCE</scope>
    <source>
        <strain evidence="13">Montdore</strain>
    </source>
</reference>
<protein>
    <submittedName>
        <fullName evidence="13">Uncharacterized protein</fullName>
    </submittedName>
</protein>
<feature type="transmembrane region" description="Helical" evidence="10">
    <location>
        <begin position="334"/>
        <end position="364"/>
    </location>
</feature>
<dbReference type="CDD" id="cd18578">
    <property type="entry name" value="ABC_6TM_Pgp_ABCB1_D2_like"/>
    <property type="match status" value="1"/>
</dbReference>
<dbReference type="CDD" id="cd03249">
    <property type="entry name" value="ABC_MTABC3_MDL1_MDL2"/>
    <property type="match status" value="2"/>
</dbReference>
<feature type="transmembrane region" description="Helical" evidence="10">
    <location>
        <begin position="862"/>
        <end position="881"/>
    </location>
</feature>
<evidence type="ECO:0000256" key="3">
    <source>
        <dbReference type="ARBA" id="ARBA00022448"/>
    </source>
</evidence>
<dbReference type="PANTHER" id="PTHR43394">
    <property type="entry name" value="ATP-DEPENDENT PERMEASE MDL1, MITOCHONDRIAL"/>
    <property type="match status" value="1"/>
</dbReference>
<accession>A0A292Q772</accession>
<dbReference type="FunFam" id="1.20.1560.10:FF:000057">
    <property type="entry name" value="ABC multidrug transporter SitT"/>
    <property type="match status" value="1"/>
</dbReference>
<dbReference type="PROSITE" id="PS50929">
    <property type="entry name" value="ABC_TM1F"/>
    <property type="match status" value="2"/>
</dbReference>
<feature type="transmembrane region" description="Helical" evidence="10">
    <location>
        <begin position="833"/>
        <end position="856"/>
    </location>
</feature>
<feature type="transmembrane region" description="Helical" evidence="10">
    <location>
        <begin position="190"/>
        <end position="208"/>
    </location>
</feature>
<dbReference type="GO" id="GO:0015421">
    <property type="term" value="F:ABC-type oligopeptide transporter activity"/>
    <property type="evidence" value="ECO:0007669"/>
    <property type="project" value="TreeGrafter"/>
</dbReference>
<evidence type="ECO:0000256" key="10">
    <source>
        <dbReference type="SAM" id="Phobius"/>
    </source>
</evidence>
<feature type="domain" description="ABC transmembrane type-1" evidence="12">
    <location>
        <begin position="717"/>
        <end position="1005"/>
    </location>
</feature>
<dbReference type="SUPFAM" id="SSF90123">
    <property type="entry name" value="ABC transporter transmembrane region"/>
    <property type="match status" value="2"/>
</dbReference>
<dbReference type="PROSITE" id="PS50893">
    <property type="entry name" value="ABC_TRANSPORTER_2"/>
    <property type="match status" value="2"/>
</dbReference>
<feature type="transmembrane region" description="Helical" evidence="10">
    <location>
        <begin position="713"/>
        <end position="741"/>
    </location>
</feature>
<dbReference type="GO" id="GO:0090374">
    <property type="term" value="P:oligopeptide export from mitochondrion"/>
    <property type="evidence" value="ECO:0007669"/>
    <property type="project" value="TreeGrafter"/>
</dbReference>
<keyword evidence="6" id="KW-0067">ATP-binding</keyword>
<evidence type="ECO:0000313" key="13">
    <source>
        <dbReference type="EMBL" id="CUS14788.1"/>
    </source>
</evidence>
<comment type="subcellular location">
    <subcellularLocation>
        <location evidence="1">Membrane</location>
        <topology evidence="1">Multi-pass membrane protein</topology>
    </subcellularLocation>
</comment>
<dbReference type="CDD" id="cd18577">
    <property type="entry name" value="ABC_6TM_Pgp_ABCB1_D1_like"/>
    <property type="match status" value="1"/>
</dbReference>
<comment type="similarity">
    <text evidence="2">Belongs to the ABC transporter superfamily. ABCB family. Multidrug resistance exporter (TC 3.A.1.201) subfamily.</text>
</comment>
<keyword evidence="8 10" id="KW-0472">Membrane</keyword>
<organism evidence="13 14">
    <name type="scientific">Tuber aestivum</name>
    <name type="common">summer truffle</name>
    <dbReference type="NCBI Taxonomy" id="59557"/>
    <lineage>
        <taxon>Eukaryota</taxon>
        <taxon>Fungi</taxon>
        <taxon>Dikarya</taxon>
        <taxon>Ascomycota</taxon>
        <taxon>Pezizomycotina</taxon>
        <taxon>Pezizomycetes</taxon>
        <taxon>Pezizales</taxon>
        <taxon>Tuberaceae</taxon>
        <taxon>Tuber</taxon>
    </lineage>
</organism>
<evidence type="ECO:0000256" key="5">
    <source>
        <dbReference type="ARBA" id="ARBA00022741"/>
    </source>
</evidence>
<dbReference type="InterPro" id="IPR027417">
    <property type="entry name" value="P-loop_NTPase"/>
</dbReference>
<dbReference type="PROSITE" id="PS00211">
    <property type="entry name" value="ABC_TRANSPORTER_1"/>
    <property type="match status" value="2"/>
</dbReference>
<dbReference type="FunFam" id="3.40.50.300:FF:000836">
    <property type="entry name" value="ABC transporter B family member 25"/>
    <property type="match status" value="1"/>
</dbReference>
<dbReference type="InterPro" id="IPR036640">
    <property type="entry name" value="ABC1_TM_sf"/>
</dbReference>
<evidence type="ECO:0000256" key="6">
    <source>
        <dbReference type="ARBA" id="ARBA00022840"/>
    </source>
</evidence>
<feature type="domain" description="ABC transmembrane type-1" evidence="12">
    <location>
        <begin position="76"/>
        <end position="360"/>
    </location>
</feature>
<feature type="transmembrane region" description="Helical" evidence="10">
    <location>
        <begin position="761"/>
        <end position="785"/>
    </location>
</feature>
<gene>
    <name evidence="13" type="ORF">GSTUAT00001073001</name>
</gene>